<gene>
    <name evidence="5" type="ORF">BLNAU_12903</name>
</gene>
<dbReference type="EMBL" id="JARBJD010000107">
    <property type="protein sequence ID" value="KAK2952200.1"/>
    <property type="molecule type" value="Genomic_DNA"/>
</dbReference>
<dbReference type="PANTHER" id="PTHR43320:SF3">
    <property type="entry name" value="CARBOHYDRATE KINASE PFKB DOMAIN-CONTAINING PROTEIN"/>
    <property type="match status" value="1"/>
</dbReference>
<dbReference type="SUPFAM" id="SSF53613">
    <property type="entry name" value="Ribokinase-like"/>
    <property type="match status" value="1"/>
</dbReference>
<keyword evidence="2" id="KW-0808">Transferase</keyword>
<comment type="caution">
    <text evidence="5">The sequence shown here is derived from an EMBL/GenBank/DDBJ whole genome shotgun (WGS) entry which is preliminary data.</text>
</comment>
<dbReference type="InterPro" id="IPR011611">
    <property type="entry name" value="PfkB_dom"/>
</dbReference>
<reference evidence="5 6" key="1">
    <citation type="journal article" date="2022" name="bioRxiv">
        <title>Genomics of Preaxostyla Flagellates Illuminates Evolutionary Transitions and the Path Towards Mitochondrial Loss.</title>
        <authorList>
            <person name="Novak L.V.F."/>
            <person name="Treitli S.C."/>
            <person name="Pyrih J."/>
            <person name="Halakuc P."/>
            <person name="Pipaliya S.V."/>
            <person name="Vacek V."/>
            <person name="Brzon O."/>
            <person name="Soukal P."/>
            <person name="Eme L."/>
            <person name="Dacks J.B."/>
            <person name="Karnkowska A."/>
            <person name="Elias M."/>
            <person name="Hampl V."/>
        </authorList>
    </citation>
    <scope>NUCLEOTIDE SEQUENCE [LARGE SCALE GENOMIC DNA]</scope>
    <source>
        <strain evidence="5">NAU3</strain>
        <tissue evidence="5">Gut</tissue>
    </source>
</reference>
<dbReference type="Pfam" id="PF00294">
    <property type="entry name" value="PfkB"/>
    <property type="match status" value="2"/>
</dbReference>
<organism evidence="5 6">
    <name type="scientific">Blattamonas nauphoetae</name>
    <dbReference type="NCBI Taxonomy" id="2049346"/>
    <lineage>
        <taxon>Eukaryota</taxon>
        <taxon>Metamonada</taxon>
        <taxon>Preaxostyla</taxon>
        <taxon>Oxymonadida</taxon>
        <taxon>Blattamonas</taxon>
    </lineage>
</organism>
<feature type="domain" description="Carbohydrate kinase PfkB" evidence="4">
    <location>
        <begin position="386"/>
        <end position="464"/>
    </location>
</feature>
<name>A0ABQ9XLY7_9EUKA</name>
<dbReference type="InterPro" id="IPR052700">
    <property type="entry name" value="Carb_kinase_PfkB-like"/>
</dbReference>
<dbReference type="InterPro" id="IPR029056">
    <property type="entry name" value="Ribokinase-like"/>
</dbReference>
<evidence type="ECO:0000256" key="1">
    <source>
        <dbReference type="ARBA" id="ARBA00010688"/>
    </source>
</evidence>
<evidence type="ECO:0000256" key="3">
    <source>
        <dbReference type="ARBA" id="ARBA00022777"/>
    </source>
</evidence>
<evidence type="ECO:0000313" key="6">
    <source>
        <dbReference type="Proteomes" id="UP001281761"/>
    </source>
</evidence>
<evidence type="ECO:0000259" key="4">
    <source>
        <dbReference type="Pfam" id="PF00294"/>
    </source>
</evidence>
<protein>
    <submittedName>
        <fullName evidence="5">Adenosine kinase</fullName>
    </submittedName>
</protein>
<proteinExistence type="inferred from homology"/>
<dbReference type="PANTHER" id="PTHR43320">
    <property type="entry name" value="SUGAR KINASE"/>
    <property type="match status" value="1"/>
</dbReference>
<dbReference type="GO" id="GO:0016301">
    <property type="term" value="F:kinase activity"/>
    <property type="evidence" value="ECO:0007669"/>
    <property type="project" value="UniProtKB-KW"/>
</dbReference>
<evidence type="ECO:0000256" key="2">
    <source>
        <dbReference type="ARBA" id="ARBA00022679"/>
    </source>
</evidence>
<evidence type="ECO:0000313" key="5">
    <source>
        <dbReference type="EMBL" id="KAK2952200.1"/>
    </source>
</evidence>
<accession>A0ABQ9XLY7</accession>
<dbReference type="CDD" id="cd01168">
    <property type="entry name" value="adenosine_kinase"/>
    <property type="match status" value="1"/>
</dbReference>
<feature type="domain" description="Carbohydrate kinase PfkB" evidence="4">
    <location>
        <begin position="106"/>
        <end position="285"/>
    </location>
</feature>
<comment type="similarity">
    <text evidence="1">Belongs to the carbohydrate kinase PfkB family.</text>
</comment>
<keyword evidence="3 5" id="KW-0418">Kinase</keyword>
<keyword evidence="6" id="KW-1185">Reference proteome</keyword>
<dbReference type="Gene3D" id="3.40.1190.20">
    <property type="match status" value="1"/>
</dbReference>
<dbReference type="Proteomes" id="UP001281761">
    <property type="component" value="Unassembled WGS sequence"/>
</dbReference>
<sequence length="475" mass="52252">MTLVEQPLQTIKMNANEVQPDLSSNCGYLLDAGFFQTRTPKTANTKFSQENSSSPSRRYAICGVSDALFEVTGEVSEDEFASLGMTKGKSHPISKETRTNIETLLATKSLLSFAGGSPTNTLYGASNLGLRCAYIGCVGNDRQGYDYLQQLRQNKIDPFCSTKPGPSCVCYTLVTPDGQRSFGLDFGVTKQLSEGEIAPALIEDSLFLHFSAYELRGDTPMKKAMLAAVQVARNVGTKISIDLGDGWLMKETQSTLLDLFADKVSIIFANEIEADAFCEVERDDEGKPLNVLDLHQITDSPRIRYRSPENTLSPSPERITRPHSTEITKTQPKKGITEFASSPAPVCYRSGQPGQKCQCCESCNCETQCRYNGEQLPSEYLKLLKHCDILVIKRGSSGSIALRQSEMYECSAYRLSTIVDTNGAGDNFQAGFFYGLMRGMCLGMCLKMGNFYASKVIQVRGPQSQVRVEGLEYIA</sequence>